<dbReference type="AlphaFoldDB" id="A0A968KVQ5"/>
<comment type="caution">
    <text evidence="5">The sequence shown here is derived from an EMBL/GenBank/DDBJ whole genome shotgun (WGS) entry which is preliminary data.</text>
</comment>
<dbReference type="GO" id="GO:0008897">
    <property type="term" value="F:holo-[acyl-carrier-protein] synthase activity"/>
    <property type="evidence" value="ECO:0007669"/>
    <property type="project" value="InterPro"/>
</dbReference>
<proteinExistence type="predicted"/>
<dbReference type="InterPro" id="IPR004568">
    <property type="entry name" value="Ppantetheine-prot_Trfase_dom"/>
</dbReference>
<evidence type="ECO:0000313" key="5">
    <source>
        <dbReference type="EMBL" id="NIZ47568.1"/>
    </source>
</evidence>
<dbReference type="GO" id="GO:0006633">
    <property type="term" value="P:fatty acid biosynthetic process"/>
    <property type="evidence" value="ECO:0007669"/>
    <property type="project" value="InterPro"/>
</dbReference>
<evidence type="ECO:0000256" key="1">
    <source>
        <dbReference type="ARBA" id="ARBA00022679"/>
    </source>
</evidence>
<organism evidence="5 6">
    <name type="scientific">Entomospira nematocerorum</name>
    <dbReference type="NCBI Taxonomy" id="2719987"/>
    <lineage>
        <taxon>Bacteria</taxon>
        <taxon>Pseudomonadati</taxon>
        <taxon>Spirochaetota</taxon>
        <taxon>Spirochaetia</taxon>
        <taxon>Spirochaetales</taxon>
        <taxon>Spirochaetaceae</taxon>
        <taxon>Entomospira</taxon>
    </lineage>
</organism>
<dbReference type="InterPro" id="IPR037143">
    <property type="entry name" value="4-PPantetheinyl_Trfase_dom_sf"/>
</dbReference>
<protein>
    <submittedName>
        <fullName evidence="5">4'-phosphopantetheinyl transferase superfamily protein</fullName>
    </submittedName>
</protein>
<dbReference type="Proteomes" id="UP000752013">
    <property type="component" value="Unassembled WGS sequence"/>
</dbReference>
<accession>A0A968KVQ5</accession>
<evidence type="ECO:0000256" key="3">
    <source>
        <dbReference type="ARBA" id="ARBA00022842"/>
    </source>
</evidence>
<evidence type="ECO:0000259" key="4">
    <source>
        <dbReference type="Pfam" id="PF01648"/>
    </source>
</evidence>
<dbReference type="NCBIfam" id="TIGR00556">
    <property type="entry name" value="pantethn_trn"/>
    <property type="match status" value="1"/>
</dbReference>
<dbReference type="EMBL" id="JAATLK010000001">
    <property type="protein sequence ID" value="NIZ47568.1"/>
    <property type="molecule type" value="Genomic_DNA"/>
</dbReference>
<evidence type="ECO:0000256" key="2">
    <source>
        <dbReference type="ARBA" id="ARBA00022723"/>
    </source>
</evidence>
<dbReference type="Pfam" id="PF01648">
    <property type="entry name" value="ACPS"/>
    <property type="match status" value="1"/>
</dbReference>
<dbReference type="Gene3D" id="3.90.470.20">
    <property type="entry name" value="4'-phosphopantetheinyl transferase domain"/>
    <property type="match status" value="1"/>
</dbReference>
<dbReference type="GO" id="GO:0000287">
    <property type="term" value="F:magnesium ion binding"/>
    <property type="evidence" value="ECO:0007669"/>
    <property type="project" value="InterPro"/>
</dbReference>
<keyword evidence="2" id="KW-0479">Metal-binding</keyword>
<keyword evidence="1 5" id="KW-0808">Transferase</keyword>
<dbReference type="RefSeq" id="WP_167704039.1">
    <property type="nucleotide sequence ID" value="NZ_CP118168.1"/>
</dbReference>
<reference evidence="5" key="1">
    <citation type="submission" date="2020-03" db="EMBL/GenBank/DDBJ databases">
        <title>Spirochaetal bacteria isolated from arthropods constitute a novel genus Entomospira genus novum within the order Spirochaetales.</title>
        <authorList>
            <person name="Grana-Miraglia L."/>
            <person name="Sikutova S."/>
            <person name="Fingerle V."/>
            <person name="Sing A."/>
            <person name="Castillo-Ramirez S."/>
            <person name="Margos G."/>
            <person name="Rudolf I."/>
        </authorList>
    </citation>
    <scope>NUCLEOTIDE SEQUENCE</scope>
    <source>
        <strain evidence="5">BR208</strain>
    </source>
</reference>
<sequence length="125" mass="14237">MISDVISIGHDICLIDRFEPLLYREAFLKTIFGDEELNQAESRNQYKSQYLAGSWVAKESLSKAFGLGIFDWYLPDAQWLHSQQKGGRMWFFTETCGLNPRGYIVKTSVSYESNLASAVTIVLKS</sequence>
<dbReference type="SUPFAM" id="SSF56214">
    <property type="entry name" value="4'-phosphopantetheinyl transferase"/>
    <property type="match status" value="1"/>
</dbReference>
<dbReference type="InterPro" id="IPR008278">
    <property type="entry name" value="4-PPantetheinyl_Trfase_dom"/>
</dbReference>
<feature type="domain" description="4'-phosphopantetheinyl transferase" evidence="4">
    <location>
        <begin position="7"/>
        <end position="71"/>
    </location>
</feature>
<keyword evidence="6" id="KW-1185">Reference proteome</keyword>
<name>A0A968KVQ5_9SPIO</name>
<evidence type="ECO:0000313" key="6">
    <source>
        <dbReference type="Proteomes" id="UP000752013"/>
    </source>
</evidence>
<keyword evidence="3" id="KW-0460">Magnesium</keyword>
<gene>
    <name evidence="5" type="ORF">HCT46_06560</name>
</gene>